<dbReference type="RefSeq" id="WP_034889156.1">
    <property type="nucleotide sequence ID" value="NZ_JRUQ01000019.1"/>
</dbReference>
<dbReference type="InterPro" id="IPR050625">
    <property type="entry name" value="ParA/MinD_ATPase"/>
</dbReference>
<dbReference type="Pfam" id="PF06564">
    <property type="entry name" value="CBP_BcsQ"/>
    <property type="match status" value="1"/>
</dbReference>
<dbReference type="GO" id="GO:0005524">
    <property type="term" value="F:ATP binding"/>
    <property type="evidence" value="ECO:0007669"/>
    <property type="project" value="UniProtKB-KW"/>
</dbReference>
<evidence type="ECO:0000313" key="4">
    <source>
        <dbReference type="Proteomes" id="UP000030351"/>
    </source>
</evidence>
<dbReference type="eggNOG" id="COG1192">
    <property type="taxonomic scope" value="Bacteria"/>
</dbReference>
<organism evidence="3 4">
    <name type="scientific">Erwinia typographi</name>
    <dbReference type="NCBI Taxonomy" id="371042"/>
    <lineage>
        <taxon>Bacteria</taxon>
        <taxon>Pseudomonadati</taxon>
        <taxon>Pseudomonadota</taxon>
        <taxon>Gammaproteobacteria</taxon>
        <taxon>Enterobacterales</taxon>
        <taxon>Erwiniaceae</taxon>
        <taxon>Erwinia</taxon>
    </lineage>
</organism>
<dbReference type="InterPro" id="IPR027417">
    <property type="entry name" value="P-loop_NTPase"/>
</dbReference>
<comment type="caution">
    <text evidence="3">The sequence shown here is derived from an EMBL/GenBank/DDBJ whole genome shotgun (WGS) entry which is preliminary data.</text>
</comment>
<dbReference type="InterPro" id="IPR017746">
    <property type="entry name" value="Cellulose_synthase_operon_BcsQ"/>
</dbReference>
<dbReference type="SUPFAM" id="SSF52540">
    <property type="entry name" value="P-loop containing nucleoside triphosphate hydrolases"/>
    <property type="match status" value="1"/>
</dbReference>
<keyword evidence="2" id="KW-0067">ATP-binding</keyword>
<gene>
    <name evidence="3" type="ORF">NG99_05375</name>
</gene>
<dbReference type="Gene3D" id="3.40.50.300">
    <property type="entry name" value="P-loop containing nucleotide triphosphate hydrolases"/>
    <property type="match status" value="1"/>
</dbReference>
<evidence type="ECO:0000256" key="2">
    <source>
        <dbReference type="ARBA" id="ARBA00022840"/>
    </source>
</evidence>
<dbReference type="EMBL" id="JRUQ01000019">
    <property type="protein sequence ID" value="KGT95070.1"/>
    <property type="molecule type" value="Genomic_DNA"/>
</dbReference>
<dbReference type="GO" id="GO:0005829">
    <property type="term" value="C:cytosol"/>
    <property type="evidence" value="ECO:0007669"/>
    <property type="project" value="TreeGrafter"/>
</dbReference>
<dbReference type="GO" id="GO:0009898">
    <property type="term" value="C:cytoplasmic side of plasma membrane"/>
    <property type="evidence" value="ECO:0007669"/>
    <property type="project" value="TreeGrafter"/>
</dbReference>
<protein>
    <submittedName>
        <fullName evidence="3">Cell division protein</fullName>
    </submittedName>
</protein>
<dbReference type="PANTHER" id="PTHR43384">
    <property type="entry name" value="SEPTUM SITE-DETERMINING PROTEIN MIND HOMOLOG, CHLOROPLASTIC-RELATED"/>
    <property type="match status" value="1"/>
</dbReference>
<sequence>MPVVALQGLRGGAGATSLLASFAWALHVLGESVLVIDLSPDNQLRLHFNTAIDHPRGWLRTALDQQPWQHSALRYAPDLDFIPFGQLSDRELMMFLSQPLGYVDAWASRLTELKQTYRWVLLDVPAGETPWARAMVALADRSVSVVVPDANCHIRLNQQRFTRDNLFLINQFSTNSHAQQDLHQLWLSSLNNLIPLHIHRDEAVAEALLRKQPFAEYRPQSLAAEEILTFASWALINLRENVQ</sequence>
<keyword evidence="3" id="KW-0131">Cell cycle</keyword>
<dbReference type="NCBIfam" id="TIGR03371">
    <property type="entry name" value="cellulose_yhjQ"/>
    <property type="match status" value="1"/>
</dbReference>
<dbReference type="PANTHER" id="PTHR43384:SF4">
    <property type="entry name" value="CELLULOSE BIOSYNTHESIS PROTEIN BCSQ-RELATED"/>
    <property type="match status" value="1"/>
</dbReference>
<dbReference type="OrthoDB" id="5288747at2"/>
<dbReference type="AlphaFoldDB" id="A0A0A3Z8A6"/>
<keyword evidence="1" id="KW-0547">Nucleotide-binding</keyword>
<name>A0A0A3Z8A6_9GAMM</name>
<accession>A0A0A3Z8A6</accession>
<evidence type="ECO:0000256" key="1">
    <source>
        <dbReference type="ARBA" id="ARBA00022741"/>
    </source>
</evidence>
<reference evidence="3 4" key="1">
    <citation type="submission" date="2014-10" db="EMBL/GenBank/DDBJ databases">
        <title>Genome sequence of Erwinia typographi M043b.</title>
        <authorList>
            <person name="Chan K.-G."/>
            <person name="Tan W.-S."/>
        </authorList>
    </citation>
    <scope>NUCLEOTIDE SEQUENCE [LARGE SCALE GENOMIC DNA]</scope>
    <source>
        <strain evidence="3 4">M043b</strain>
    </source>
</reference>
<dbReference type="STRING" id="371042.NG99_05375"/>
<keyword evidence="4" id="KW-1185">Reference proteome</keyword>
<dbReference type="GO" id="GO:0051782">
    <property type="term" value="P:negative regulation of cell division"/>
    <property type="evidence" value="ECO:0007669"/>
    <property type="project" value="TreeGrafter"/>
</dbReference>
<dbReference type="GO" id="GO:0016887">
    <property type="term" value="F:ATP hydrolysis activity"/>
    <property type="evidence" value="ECO:0007669"/>
    <property type="project" value="TreeGrafter"/>
</dbReference>
<proteinExistence type="predicted"/>
<evidence type="ECO:0000313" key="3">
    <source>
        <dbReference type="EMBL" id="KGT95070.1"/>
    </source>
</evidence>
<dbReference type="Proteomes" id="UP000030351">
    <property type="component" value="Unassembled WGS sequence"/>
</dbReference>
<dbReference type="GO" id="GO:0051301">
    <property type="term" value="P:cell division"/>
    <property type="evidence" value="ECO:0007669"/>
    <property type="project" value="UniProtKB-KW"/>
</dbReference>
<keyword evidence="3" id="KW-0132">Cell division</keyword>